<dbReference type="GO" id="GO:0005634">
    <property type="term" value="C:nucleus"/>
    <property type="evidence" value="ECO:0007669"/>
    <property type="project" value="TreeGrafter"/>
</dbReference>
<feature type="domain" description="Xrn1 N-terminal" evidence="4">
    <location>
        <begin position="153"/>
        <end position="258"/>
    </location>
</feature>
<dbReference type="GO" id="GO:0004534">
    <property type="term" value="F:5'-3' RNA exonuclease activity"/>
    <property type="evidence" value="ECO:0007669"/>
    <property type="project" value="TreeGrafter"/>
</dbReference>
<feature type="region of interest" description="Disordered" evidence="2">
    <location>
        <begin position="550"/>
        <end position="602"/>
    </location>
</feature>
<reference evidence="5 6" key="1">
    <citation type="submission" date="2014-03" db="EMBL/GenBank/DDBJ databases">
        <title>The Genome Sequence of Plasmodium fragile nilgiri.</title>
        <authorList>
            <consortium name="The Broad Institute Genomics Platform"/>
            <consortium name="The Broad Institute Genome Sequencing Center for Infectious Disease"/>
            <person name="Neafsey D."/>
            <person name="Duraisingh M."/>
            <person name="Young S.K."/>
            <person name="Zeng Q."/>
            <person name="Gargeya S."/>
            <person name="Abouelleil A."/>
            <person name="Alvarado L."/>
            <person name="Chapman S.B."/>
            <person name="Gainer-Dewar J."/>
            <person name="Goldberg J."/>
            <person name="Griggs A."/>
            <person name="Gujja S."/>
            <person name="Hansen M."/>
            <person name="Howarth C."/>
            <person name="Imamovic A."/>
            <person name="Larimer J."/>
            <person name="Pearson M."/>
            <person name="Poon T.W."/>
            <person name="Priest M."/>
            <person name="Roberts A."/>
            <person name="Saif S."/>
            <person name="Shea T."/>
            <person name="Sykes S."/>
            <person name="Wortman J."/>
            <person name="Nusbaum C."/>
            <person name="Birren B."/>
        </authorList>
    </citation>
    <scope>NUCLEOTIDE SEQUENCE [LARGE SCALE GENOMIC DNA]</scope>
    <source>
        <strain evidence="6">nilgiri</strain>
    </source>
</reference>
<feature type="signal peptide" evidence="3">
    <location>
        <begin position="1"/>
        <end position="22"/>
    </location>
</feature>
<name>A0A0D9QTM8_PLAFR</name>
<keyword evidence="3" id="KW-0732">Signal</keyword>
<sequence length="917" mass="105592">MPKHLLVKGAVYLAALAWLSSAGIPGLHKWVIQNFPSCVQIVERNSLLDVTHLSRRNFGHGREHKKGGRDWKKRPTKIGHVDNLLFDMNQLLHKANVQFVNDEQYFCKLSYLIRNVLRKFPPQKNIVFAIDGICPFSKLKLQIKRRAKAKKLKDGHNSNDITCGSPFIQKISKFLQKFVTFLVSLPKYKHIKVYVSTDKEVGEGELKLMNWIQNYVGGSRSSHEGDSSCVGARSAADESFVIVGADADLLLQCLALKDVRNVCVYTYQTFLVDVGAWEREKKKEDYLAGLALPSGKKPNGETDHMDTSTPKWKRKKIKVLYNLNTFTNLFWMKYPSAIDQIRRDLLILFILKGNDYLPKIREGNFSTFFEAYFNMLDREMHLEQNGGSPYGGLLTKEYALNGPQFLKYLNQVHKLVSLPTYYLQRFRDAANEGDNIGGTKTHDDDEGGGGRGMFKEHMSYLPLSLLNELISKRKINKDNLHIEVEKEQGSDLFRCTMTQCYMDGRTSTYCGSSRRKKIAMHLASHDYLESEFPSCMRFVDSGLLRKIVQGGEQTGPTQDETLKEKGESPPERENGEIQGEVQRVDQPSEKEQMSNLTVEEEHSQTEHFLKTFYVQNCRGEKNFQEEMNSCENYIQGVHWLVQMYTQTCCLNFNFFYKYATSPSLLSLYYFLSGGASEGEKGTDTEKDDRANGETNILQNINLNVFRNNQEYHNFINFCVGKYGRGVEQEEQEPLRQAPQQHDFENIYDILFCRNANVVMSRIKKLNQQLKGNLHIRKENVKYYWDVYASRLKKYCKMIFYKGKKIYIAKFALFRIALQNEDLHNGTGEGGGEIPSRGFNMPSRMGKTRIHSCNDRGEDCSFLYGGGNNPKRTHKRGFCTRAMGAYPDEVDQFFRGTPRKVKRVIHVKRLRRTNVVFR</sequence>
<dbReference type="OrthoDB" id="372487at2759"/>
<dbReference type="InterPro" id="IPR004859">
    <property type="entry name" value="Xrn1_N"/>
</dbReference>
<dbReference type="OMA" id="GLHKWVI"/>
<evidence type="ECO:0000256" key="3">
    <source>
        <dbReference type="SAM" id="SignalP"/>
    </source>
</evidence>
<dbReference type="SUPFAM" id="SSF54768">
    <property type="entry name" value="dsRNA-binding domain-like"/>
    <property type="match status" value="1"/>
</dbReference>
<feature type="compositionally biased region" description="Basic and acidic residues" evidence="2">
    <location>
        <begin position="582"/>
        <end position="592"/>
    </location>
</feature>
<comment type="similarity">
    <text evidence="1">Belongs to the 5'-3' exonuclease family.</text>
</comment>
<dbReference type="GeneID" id="24266658"/>
<evidence type="ECO:0000259" key="4">
    <source>
        <dbReference type="Pfam" id="PF03159"/>
    </source>
</evidence>
<dbReference type="Gene3D" id="3.40.50.12390">
    <property type="match status" value="1"/>
</dbReference>
<proteinExistence type="inferred from homology"/>
<dbReference type="Proteomes" id="UP000054561">
    <property type="component" value="Unassembled WGS sequence"/>
</dbReference>
<feature type="compositionally biased region" description="Basic and acidic residues" evidence="2">
    <location>
        <begin position="560"/>
        <end position="575"/>
    </location>
</feature>
<evidence type="ECO:0000313" key="5">
    <source>
        <dbReference type="EMBL" id="KJP89051.1"/>
    </source>
</evidence>
<protein>
    <recommendedName>
        <fullName evidence="4">Xrn1 N-terminal domain-containing protein</fullName>
    </recommendedName>
</protein>
<evidence type="ECO:0000313" key="6">
    <source>
        <dbReference type="Proteomes" id="UP000054561"/>
    </source>
</evidence>
<accession>A0A0D9QTM8</accession>
<dbReference type="InterPro" id="IPR027073">
    <property type="entry name" value="5_3_exoribonuclease"/>
</dbReference>
<keyword evidence="6" id="KW-1185">Reference proteome</keyword>
<evidence type="ECO:0000256" key="2">
    <source>
        <dbReference type="SAM" id="MobiDB-lite"/>
    </source>
</evidence>
<dbReference type="Pfam" id="PF03159">
    <property type="entry name" value="XRN_N"/>
    <property type="match status" value="2"/>
</dbReference>
<dbReference type="GO" id="GO:0000956">
    <property type="term" value="P:nuclear-transcribed mRNA catabolic process"/>
    <property type="evidence" value="ECO:0007669"/>
    <property type="project" value="TreeGrafter"/>
</dbReference>
<gene>
    <name evidence="5" type="ORF">AK88_01344</name>
</gene>
<feature type="domain" description="Xrn1 N-terminal" evidence="4">
    <location>
        <begin position="23"/>
        <end position="152"/>
    </location>
</feature>
<evidence type="ECO:0000256" key="1">
    <source>
        <dbReference type="ARBA" id="ARBA00038299"/>
    </source>
</evidence>
<dbReference type="RefSeq" id="XP_012334402.1">
    <property type="nucleotide sequence ID" value="XM_012478979.1"/>
</dbReference>
<dbReference type="GO" id="GO:0003723">
    <property type="term" value="F:RNA binding"/>
    <property type="evidence" value="ECO:0007669"/>
    <property type="project" value="TreeGrafter"/>
</dbReference>
<dbReference type="VEuPathDB" id="PlasmoDB:AK88_01344"/>
<organism evidence="5 6">
    <name type="scientific">Plasmodium fragile</name>
    <dbReference type="NCBI Taxonomy" id="5857"/>
    <lineage>
        <taxon>Eukaryota</taxon>
        <taxon>Sar</taxon>
        <taxon>Alveolata</taxon>
        <taxon>Apicomplexa</taxon>
        <taxon>Aconoidasida</taxon>
        <taxon>Haemosporida</taxon>
        <taxon>Plasmodiidae</taxon>
        <taxon>Plasmodium</taxon>
        <taxon>Plasmodium (Plasmodium)</taxon>
    </lineage>
</organism>
<dbReference type="PANTHER" id="PTHR12341:SF7">
    <property type="entry name" value="5'-3' EXORIBONUCLEASE 1"/>
    <property type="match status" value="1"/>
</dbReference>
<dbReference type="PANTHER" id="PTHR12341">
    <property type="entry name" value="5'-&gt;3' EXORIBONUCLEASE"/>
    <property type="match status" value="1"/>
</dbReference>
<dbReference type="AlphaFoldDB" id="A0A0D9QTM8"/>
<feature type="chain" id="PRO_5002344328" description="Xrn1 N-terminal domain-containing protein" evidence="3">
    <location>
        <begin position="23"/>
        <end position="917"/>
    </location>
</feature>
<dbReference type="EMBL" id="KQ001655">
    <property type="protein sequence ID" value="KJP89051.1"/>
    <property type="molecule type" value="Genomic_DNA"/>
</dbReference>